<evidence type="ECO:0000313" key="3">
    <source>
        <dbReference type="EMBL" id="CAG6647842.1"/>
    </source>
</evidence>
<proteinExistence type="predicted"/>
<accession>A0A8D8RDS3</accession>
<feature type="region of interest" description="Disordered" evidence="1">
    <location>
        <begin position="86"/>
        <end position="120"/>
    </location>
</feature>
<organism evidence="3">
    <name type="scientific">Cacopsylla melanoneura</name>
    <dbReference type="NCBI Taxonomy" id="428564"/>
    <lineage>
        <taxon>Eukaryota</taxon>
        <taxon>Metazoa</taxon>
        <taxon>Ecdysozoa</taxon>
        <taxon>Arthropoda</taxon>
        <taxon>Hexapoda</taxon>
        <taxon>Insecta</taxon>
        <taxon>Pterygota</taxon>
        <taxon>Neoptera</taxon>
        <taxon>Paraneoptera</taxon>
        <taxon>Hemiptera</taxon>
        <taxon>Sternorrhyncha</taxon>
        <taxon>Psylloidea</taxon>
        <taxon>Psyllidae</taxon>
        <taxon>Psyllinae</taxon>
        <taxon>Cacopsylla</taxon>
    </lineage>
</organism>
<feature type="chain" id="PRO_5034607748" description="Secreted protein" evidence="2">
    <location>
        <begin position="22"/>
        <end position="120"/>
    </location>
</feature>
<keyword evidence="2" id="KW-0732">Signal</keyword>
<feature type="region of interest" description="Disordered" evidence="1">
    <location>
        <begin position="34"/>
        <end position="56"/>
    </location>
</feature>
<evidence type="ECO:0000256" key="1">
    <source>
        <dbReference type="SAM" id="MobiDB-lite"/>
    </source>
</evidence>
<sequence>MQVKVLSYIFLITLILALVNGVASCFRCFKPKTTDEAGNRAQTSSDGKTSHQKNMEKAGKALGNLLLGTGEPLADSDTMIGALVRTDDSYHERQDRKKKEQEKQARVAAASSSRLRPRGA</sequence>
<feature type="signal peptide" evidence="2">
    <location>
        <begin position="1"/>
        <end position="21"/>
    </location>
</feature>
<name>A0A8D8RDS3_9HEMI</name>
<dbReference type="PROSITE" id="PS51257">
    <property type="entry name" value="PROKAR_LIPOPROTEIN"/>
    <property type="match status" value="1"/>
</dbReference>
<evidence type="ECO:0000256" key="2">
    <source>
        <dbReference type="SAM" id="SignalP"/>
    </source>
</evidence>
<evidence type="ECO:0008006" key="4">
    <source>
        <dbReference type="Google" id="ProtNLM"/>
    </source>
</evidence>
<reference evidence="3" key="1">
    <citation type="submission" date="2021-05" db="EMBL/GenBank/DDBJ databases">
        <authorList>
            <person name="Alioto T."/>
            <person name="Alioto T."/>
            <person name="Gomez Garrido J."/>
        </authorList>
    </citation>
    <scope>NUCLEOTIDE SEQUENCE</scope>
</reference>
<protein>
    <recommendedName>
        <fullName evidence="4">Secreted protein</fullName>
    </recommendedName>
</protein>
<dbReference type="AlphaFoldDB" id="A0A8D8RDS3"/>
<dbReference type="EMBL" id="HBUF01149049">
    <property type="protein sequence ID" value="CAG6647842.1"/>
    <property type="molecule type" value="Transcribed_RNA"/>
</dbReference>
<feature type="compositionally biased region" description="Basic and acidic residues" evidence="1">
    <location>
        <begin position="86"/>
        <end position="105"/>
    </location>
</feature>